<dbReference type="Gene3D" id="3.40.190.10">
    <property type="entry name" value="Periplasmic binding protein-like II"/>
    <property type="match status" value="1"/>
</dbReference>
<keyword evidence="3" id="KW-1185">Reference proteome</keyword>
<dbReference type="InterPro" id="IPR007210">
    <property type="entry name" value="ABC_Gly_betaine_transp_sub-bd"/>
</dbReference>
<dbReference type="Proteomes" id="UP000740926">
    <property type="component" value="Unassembled WGS sequence"/>
</dbReference>
<dbReference type="SUPFAM" id="SSF53850">
    <property type="entry name" value="Periplasmic binding protein-like II"/>
    <property type="match status" value="1"/>
</dbReference>
<dbReference type="EMBL" id="JAANIU010009965">
    <property type="protein sequence ID" value="KAG1532366.1"/>
    <property type="molecule type" value="Genomic_DNA"/>
</dbReference>
<dbReference type="GO" id="GO:0043190">
    <property type="term" value="C:ATP-binding cassette (ABC) transporter complex"/>
    <property type="evidence" value="ECO:0007669"/>
    <property type="project" value="InterPro"/>
</dbReference>
<dbReference type="GO" id="GO:0022857">
    <property type="term" value="F:transmembrane transporter activity"/>
    <property type="evidence" value="ECO:0007669"/>
    <property type="project" value="InterPro"/>
</dbReference>
<reference evidence="2 3" key="1">
    <citation type="journal article" date="2020" name="Microb. Genom.">
        <title>Genetic diversity of clinical and environmental Mucorales isolates obtained from an investigation of mucormycosis cases among solid organ transplant recipients.</title>
        <authorList>
            <person name="Nguyen M.H."/>
            <person name="Kaul D."/>
            <person name="Muto C."/>
            <person name="Cheng S.J."/>
            <person name="Richter R.A."/>
            <person name="Bruno V.M."/>
            <person name="Liu G."/>
            <person name="Beyhan S."/>
            <person name="Sundermann A.J."/>
            <person name="Mounaud S."/>
            <person name="Pasculle A.W."/>
            <person name="Nierman W.C."/>
            <person name="Driscoll E."/>
            <person name="Cumbie R."/>
            <person name="Clancy C.J."/>
            <person name="Dupont C.L."/>
        </authorList>
    </citation>
    <scope>NUCLEOTIDE SEQUENCE [LARGE SCALE GENOMIC DNA]</scope>
    <source>
        <strain evidence="2 3">GL24</strain>
    </source>
</reference>
<feature type="domain" description="ABC-type glycine betaine transport system substrate-binding" evidence="1">
    <location>
        <begin position="2"/>
        <end position="70"/>
    </location>
</feature>
<organism evidence="2 3">
    <name type="scientific">Rhizopus delemar</name>
    <dbReference type="NCBI Taxonomy" id="936053"/>
    <lineage>
        <taxon>Eukaryota</taxon>
        <taxon>Fungi</taxon>
        <taxon>Fungi incertae sedis</taxon>
        <taxon>Mucoromycota</taxon>
        <taxon>Mucoromycotina</taxon>
        <taxon>Mucoromycetes</taxon>
        <taxon>Mucorales</taxon>
        <taxon>Mucorineae</taxon>
        <taxon>Rhizopodaceae</taxon>
        <taxon>Rhizopus</taxon>
    </lineage>
</organism>
<comment type="caution">
    <text evidence="2">The sequence shown here is derived from an EMBL/GenBank/DDBJ whole genome shotgun (WGS) entry which is preliminary data.</text>
</comment>
<accession>A0A9P6XTU1</accession>
<evidence type="ECO:0000259" key="1">
    <source>
        <dbReference type="Pfam" id="PF04069"/>
    </source>
</evidence>
<dbReference type="AlphaFoldDB" id="A0A9P6XTU1"/>
<proteinExistence type="predicted"/>
<evidence type="ECO:0000313" key="3">
    <source>
        <dbReference type="Proteomes" id="UP000740926"/>
    </source>
</evidence>
<sequence length="93" mass="9921">MQPPQIVAAWQRGDIDAAYVWPPALTEIAKSGKIIADSQQIGAASVPTFDGIVVDRAWAAKNPKFMAALTGVLAKSYADYRATGAKWTADPTM</sequence>
<gene>
    <name evidence="2" type="ORF">G6F50_016243</name>
</gene>
<protein>
    <recommendedName>
        <fullName evidence="1">ABC-type glycine betaine transport system substrate-binding domain-containing protein</fullName>
    </recommendedName>
</protein>
<evidence type="ECO:0000313" key="2">
    <source>
        <dbReference type="EMBL" id="KAG1532366.1"/>
    </source>
</evidence>
<name>A0A9P6XTU1_9FUNG</name>
<dbReference type="Pfam" id="PF04069">
    <property type="entry name" value="OpuAC"/>
    <property type="match status" value="1"/>
</dbReference>